<dbReference type="RefSeq" id="XP_025359579.1">
    <property type="nucleotide sequence ID" value="XM_025508532.1"/>
</dbReference>
<proteinExistence type="predicted"/>
<organism evidence="3 4">
    <name type="scientific">Jaminaea rosea</name>
    <dbReference type="NCBI Taxonomy" id="1569628"/>
    <lineage>
        <taxon>Eukaryota</taxon>
        <taxon>Fungi</taxon>
        <taxon>Dikarya</taxon>
        <taxon>Basidiomycota</taxon>
        <taxon>Ustilaginomycotina</taxon>
        <taxon>Exobasidiomycetes</taxon>
        <taxon>Microstromatales</taxon>
        <taxon>Microstromatales incertae sedis</taxon>
        <taxon>Jaminaea</taxon>
    </lineage>
</organism>
<dbReference type="Pfam" id="PF00026">
    <property type="entry name" value="Asp"/>
    <property type="match status" value="1"/>
</dbReference>
<feature type="chain" id="PRO_5016286146" description="Peptidase A1 domain-containing protein" evidence="1">
    <location>
        <begin position="21"/>
        <end position="363"/>
    </location>
</feature>
<feature type="domain" description="Peptidase A1" evidence="2">
    <location>
        <begin position="111"/>
        <end position="360"/>
    </location>
</feature>
<dbReference type="GeneID" id="37030355"/>
<evidence type="ECO:0000313" key="3">
    <source>
        <dbReference type="EMBL" id="PWN24967.1"/>
    </source>
</evidence>
<dbReference type="EMBL" id="KZ819678">
    <property type="protein sequence ID" value="PWN24967.1"/>
    <property type="molecule type" value="Genomic_DNA"/>
</dbReference>
<evidence type="ECO:0000256" key="1">
    <source>
        <dbReference type="SAM" id="SignalP"/>
    </source>
</evidence>
<dbReference type="InterPro" id="IPR021109">
    <property type="entry name" value="Peptidase_aspartic_dom_sf"/>
</dbReference>
<dbReference type="InterPro" id="IPR033121">
    <property type="entry name" value="PEPTIDASE_A1"/>
</dbReference>
<dbReference type="SUPFAM" id="SSF50630">
    <property type="entry name" value="Acid proteases"/>
    <property type="match status" value="1"/>
</dbReference>
<evidence type="ECO:0000313" key="4">
    <source>
        <dbReference type="Proteomes" id="UP000245884"/>
    </source>
</evidence>
<name>A0A316UI01_9BASI</name>
<dbReference type="Gene3D" id="2.40.70.10">
    <property type="entry name" value="Acid Proteases"/>
    <property type="match status" value="1"/>
</dbReference>
<accession>A0A316UI01</accession>
<protein>
    <recommendedName>
        <fullName evidence="2">Peptidase A1 domain-containing protein</fullName>
    </recommendedName>
</protein>
<keyword evidence="1" id="KW-0732">Signal</keyword>
<gene>
    <name evidence="3" type="ORF">BDZ90DRAFT_262820</name>
</gene>
<keyword evidence="4" id="KW-1185">Reference proteome</keyword>
<reference evidence="3 4" key="1">
    <citation type="journal article" date="2018" name="Mol. Biol. Evol.">
        <title>Broad Genomic Sampling Reveals a Smut Pathogenic Ancestry of the Fungal Clade Ustilaginomycotina.</title>
        <authorList>
            <person name="Kijpornyongpan T."/>
            <person name="Mondo S.J."/>
            <person name="Barry K."/>
            <person name="Sandor L."/>
            <person name="Lee J."/>
            <person name="Lipzen A."/>
            <person name="Pangilinan J."/>
            <person name="LaButti K."/>
            <person name="Hainaut M."/>
            <person name="Henrissat B."/>
            <person name="Grigoriev I.V."/>
            <person name="Spatafora J.W."/>
            <person name="Aime M.C."/>
        </authorList>
    </citation>
    <scope>NUCLEOTIDE SEQUENCE [LARGE SCALE GENOMIC DNA]</scope>
    <source>
        <strain evidence="3 4">MCA 5214</strain>
    </source>
</reference>
<dbReference type="Proteomes" id="UP000245884">
    <property type="component" value="Unassembled WGS sequence"/>
</dbReference>
<feature type="signal peptide" evidence="1">
    <location>
        <begin position="1"/>
        <end position="20"/>
    </location>
</feature>
<evidence type="ECO:0000259" key="2">
    <source>
        <dbReference type="Pfam" id="PF00026"/>
    </source>
</evidence>
<dbReference type="AlphaFoldDB" id="A0A316UI01"/>
<sequence>MLFISLSAAIGMVAMTLALALPAAANRDVSAGRAALRSAPSVSMPVTRRRLSRASSITPELIHARAGGQPIGWDSGVEVYTTSATIGGKAYEMIMTFGTPNVIMSKASGYSTGQRTGKIVTETFGSINGSYKVEVVLDTVSLSGVTAKGVAVGKADSDALISSAARSKSVGLLGLAPENRDAYFNYNSSFQPLVVASGPTPFALTLGDKTGTLQFGQFNPSFWVPLSKLGDTWDLLGSINGIPFSQGTLDCQEQRLAPDDASADKILRGLGLKPEYIKISGGTIKTAKVDCQKGAPLTLRGPDGNGSIVVDGPSSVYRHAGQCYSIIQGYLGEKGLWIIGAQFFHKGAVFDIRGKRVGFGLPA</sequence>